<proteinExistence type="inferred from homology"/>
<dbReference type="PANTHER" id="PTHR21600:SF87">
    <property type="entry name" value="RNA PSEUDOURIDYLATE SYNTHASE DOMAIN-CONTAINING PROTEIN 1"/>
    <property type="match status" value="1"/>
</dbReference>
<dbReference type="GO" id="GO:0003723">
    <property type="term" value="F:RNA binding"/>
    <property type="evidence" value="ECO:0007669"/>
    <property type="project" value="UniProtKB-KW"/>
</dbReference>
<evidence type="ECO:0000259" key="4">
    <source>
        <dbReference type="Pfam" id="PF00849"/>
    </source>
</evidence>
<evidence type="ECO:0000313" key="5">
    <source>
        <dbReference type="EMBL" id="MCB7482314.1"/>
    </source>
</evidence>
<dbReference type="RefSeq" id="WP_229341794.1">
    <property type="nucleotide sequence ID" value="NZ_JAJBZG010000005.1"/>
</dbReference>
<keyword evidence="2" id="KW-0413">Isomerase</keyword>
<dbReference type="CDD" id="cd02869">
    <property type="entry name" value="PseudoU_synth_RluA_like"/>
    <property type="match status" value="1"/>
</dbReference>
<dbReference type="PROSITE" id="PS01129">
    <property type="entry name" value="PSI_RLU"/>
    <property type="match status" value="1"/>
</dbReference>
<dbReference type="AlphaFoldDB" id="A0A9X1RZ05"/>
<dbReference type="InterPro" id="IPR006145">
    <property type="entry name" value="PsdUridine_synth_RsuA/RluA"/>
</dbReference>
<evidence type="ECO:0000313" key="6">
    <source>
        <dbReference type="Proteomes" id="UP001139414"/>
    </source>
</evidence>
<dbReference type="Proteomes" id="UP001139414">
    <property type="component" value="Unassembled WGS sequence"/>
</dbReference>
<gene>
    <name evidence="5" type="ORF">LGQ90_13665</name>
</gene>
<sequence length="289" mass="33066">MKILESHIVPAISEEIRLQEYAVSIFSSIQTRSGIKKAIKKGMILLNGEKATTSAWIKEGQRIDLLQPEQSDKKIFKLDFEVLFQDEHIAVIHKPPGYPTSGNYFKTIENALPHNLRASGELDALPYPLPAHRLDNPTSGILLCAKTRNSLIKLQEDFAQKNIQKTYYAIVHGKVDKQVEISSLIDEKSSETKVNPLEYYQIHEEIYTLAELKPLTGRTHQLRIHLSENNNPIIGDSIYGKGENIFFKGKSLYLFAGKIIFEHPVLKEQLIFELPLPKKFRNLDYYRAH</sequence>
<dbReference type="EMBL" id="JAJBZG010000005">
    <property type="protein sequence ID" value="MCB7482314.1"/>
    <property type="molecule type" value="Genomic_DNA"/>
</dbReference>
<dbReference type="InterPro" id="IPR036986">
    <property type="entry name" value="S4_RNA-bd_sf"/>
</dbReference>
<evidence type="ECO:0000256" key="1">
    <source>
        <dbReference type="ARBA" id="ARBA00010876"/>
    </source>
</evidence>
<dbReference type="Gene3D" id="3.30.2350.10">
    <property type="entry name" value="Pseudouridine synthase"/>
    <property type="match status" value="1"/>
</dbReference>
<comment type="similarity">
    <text evidence="1">Belongs to the pseudouridine synthase RluA family.</text>
</comment>
<dbReference type="Pfam" id="PF00849">
    <property type="entry name" value="PseudoU_synth_2"/>
    <property type="match status" value="1"/>
</dbReference>
<keyword evidence="6" id="KW-1185">Reference proteome</keyword>
<dbReference type="Gene3D" id="3.10.290.10">
    <property type="entry name" value="RNA-binding S4 domain"/>
    <property type="match status" value="1"/>
</dbReference>
<dbReference type="InterPro" id="IPR050188">
    <property type="entry name" value="RluA_PseudoU_synthase"/>
</dbReference>
<evidence type="ECO:0000256" key="3">
    <source>
        <dbReference type="PROSITE-ProRule" id="PRU00182"/>
    </source>
</evidence>
<dbReference type="GO" id="GO:0000455">
    <property type="term" value="P:enzyme-directed rRNA pseudouridine synthesis"/>
    <property type="evidence" value="ECO:0007669"/>
    <property type="project" value="TreeGrafter"/>
</dbReference>
<comment type="caution">
    <text evidence="5">The sequence shown here is derived from an EMBL/GenBank/DDBJ whole genome shotgun (WGS) entry which is preliminary data.</text>
</comment>
<dbReference type="GO" id="GO:0140098">
    <property type="term" value="F:catalytic activity, acting on RNA"/>
    <property type="evidence" value="ECO:0007669"/>
    <property type="project" value="UniProtKB-ARBA"/>
</dbReference>
<protein>
    <submittedName>
        <fullName evidence="5">RluA family pseudouridine synthase</fullName>
    </submittedName>
</protein>
<dbReference type="PANTHER" id="PTHR21600">
    <property type="entry name" value="MITOCHONDRIAL RNA PSEUDOURIDINE SYNTHASE"/>
    <property type="match status" value="1"/>
</dbReference>
<dbReference type="CDD" id="cd00165">
    <property type="entry name" value="S4"/>
    <property type="match status" value="1"/>
</dbReference>
<dbReference type="InterPro" id="IPR006224">
    <property type="entry name" value="PsdUridine_synth_RluA-like_CS"/>
</dbReference>
<keyword evidence="3" id="KW-0694">RNA-binding</keyword>
<dbReference type="SUPFAM" id="SSF55120">
    <property type="entry name" value="Pseudouridine synthase"/>
    <property type="match status" value="1"/>
</dbReference>
<name>A0A9X1RZ05_9FLAO</name>
<feature type="domain" description="Pseudouridine synthase RsuA/RluA-like" evidence="4">
    <location>
        <begin position="88"/>
        <end position="227"/>
    </location>
</feature>
<dbReference type="InterPro" id="IPR020103">
    <property type="entry name" value="PsdUridine_synth_cat_dom_sf"/>
</dbReference>
<accession>A0A9X1RZ05</accession>
<organism evidence="5 6">
    <name type="scientific">Christiangramia sediminis</name>
    <dbReference type="NCBI Taxonomy" id="2881336"/>
    <lineage>
        <taxon>Bacteria</taxon>
        <taxon>Pseudomonadati</taxon>
        <taxon>Bacteroidota</taxon>
        <taxon>Flavobacteriia</taxon>
        <taxon>Flavobacteriales</taxon>
        <taxon>Flavobacteriaceae</taxon>
        <taxon>Christiangramia</taxon>
    </lineage>
</organism>
<reference evidence="5" key="1">
    <citation type="submission" date="2021-10" db="EMBL/GenBank/DDBJ databases">
        <title>Gramella sp. ASW11-100T, isolated from marine sediment.</title>
        <authorList>
            <person name="Xia C."/>
        </authorList>
    </citation>
    <scope>NUCLEOTIDE SEQUENCE</scope>
    <source>
        <strain evidence="5">ASW11-100</strain>
    </source>
</reference>
<dbReference type="SUPFAM" id="SSF55174">
    <property type="entry name" value="Alpha-L RNA-binding motif"/>
    <property type="match status" value="1"/>
</dbReference>
<dbReference type="PROSITE" id="PS50889">
    <property type="entry name" value="S4"/>
    <property type="match status" value="1"/>
</dbReference>
<evidence type="ECO:0000256" key="2">
    <source>
        <dbReference type="ARBA" id="ARBA00023235"/>
    </source>
</evidence>
<dbReference type="GO" id="GO:0009982">
    <property type="term" value="F:pseudouridine synthase activity"/>
    <property type="evidence" value="ECO:0007669"/>
    <property type="project" value="InterPro"/>
</dbReference>